<dbReference type="Proteomes" id="UP000243723">
    <property type="component" value="Unassembled WGS sequence"/>
</dbReference>
<name>A0A2P7ZCN5_9PEZI</name>
<keyword evidence="2" id="KW-1185">Reference proteome</keyword>
<proteinExistence type="predicted"/>
<dbReference type="EMBL" id="NHZQ01000236">
    <property type="protein sequence ID" value="PSK45985.1"/>
    <property type="molecule type" value="Genomic_DNA"/>
</dbReference>
<dbReference type="OrthoDB" id="3140657at2759"/>
<sequence length="450" mass="52744">MINSISAEVLDLITQRLLSPHADYHTLLLKPTNESIERWNSVLQDEQLRQLPRSAIIWSFVDVDLRLHNDGQADDYRYDDEEEEEKRKAEFFAAIRSLKALPRLDSVNLRSTADVTGRENMEETEYDLYENINYRADTLQALFTGIKAHNDETEATEIRDLTLRNLQNLPIPELTDTPLFKNVMEKLHGLHLQITYEYNDHGPDHDFEWEERQTFYPHLNEHWVRPIAGNLKRLSLYDVNNWGLFPGQFDTTDLHFPQLEELSLGYYTIAYDDQTNWILRCKDLKRLHLHNVQVLSHINIYNTNISTWSVKTDNWRRVPNPEDPDEPVHTSEDGDSYFQYDTRWAHFFDRIANELADLTEITFDYTGGGLDLFDISDRNSLGQNLHMNRYVGFWNGMLPNPWPEPDDRYGSGAIEWVGVEVNPHSESIEEDTKAFQRLCKVVEDRRRGTG</sequence>
<evidence type="ECO:0000313" key="2">
    <source>
        <dbReference type="Proteomes" id="UP000243723"/>
    </source>
</evidence>
<accession>A0A2P7ZCN5</accession>
<comment type="caution">
    <text evidence="1">The sequence shown here is derived from an EMBL/GenBank/DDBJ whole genome shotgun (WGS) entry which is preliminary data.</text>
</comment>
<dbReference type="AlphaFoldDB" id="A0A2P7ZCN5"/>
<gene>
    <name evidence="1" type="ORF">B9Z65_4953</name>
</gene>
<dbReference type="PANTHER" id="PTHR42057:SF2">
    <property type="entry name" value="F-BOX DOMAIN PROTEIN (AFU_ORTHOLOGUE AFUA_4G00200)-RELATED"/>
    <property type="match status" value="1"/>
</dbReference>
<organism evidence="1 2">
    <name type="scientific">Elsinoe australis</name>
    <dbReference type="NCBI Taxonomy" id="40998"/>
    <lineage>
        <taxon>Eukaryota</taxon>
        <taxon>Fungi</taxon>
        <taxon>Dikarya</taxon>
        <taxon>Ascomycota</taxon>
        <taxon>Pezizomycotina</taxon>
        <taxon>Dothideomycetes</taxon>
        <taxon>Dothideomycetidae</taxon>
        <taxon>Myriangiales</taxon>
        <taxon>Elsinoaceae</taxon>
        <taxon>Elsinoe</taxon>
    </lineage>
</organism>
<dbReference type="PANTHER" id="PTHR42057">
    <property type="entry name" value="F-BOX DOMAIN PROTEIN (AFU_ORTHOLOGUE AFUA_4G00200)"/>
    <property type="match status" value="1"/>
</dbReference>
<dbReference type="SUPFAM" id="SSF52047">
    <property type="entry name" value="RNI-like"/>
    <property type="match status" value="1"/>
</dbReference>
<protein>
    <submittedName>
        <fullName evidence="1">Lipoyl synthase, mitochondrial</fullName>
    </submittedName>
</protein>
<reference evidence="1 2" key="1">
    <citation type="submission" date="2017-05" db="EMBL/GenBank/DDBJ databases">
        <title>Draft genome sequence of Elsinoe australis.</title>
        <authorList>
            <person name="Cheng Q."/>
        </authorList>
    </citation>
    <scope>NUCLEOTIDE SEQUENCE [LARGE SCALE GENOMIC DNA]</scope>
    <source>
        <strain evidence="1 2">NL1</strain>
    </source>
</reference>
<evidence type="ECO:0000313" key="1">
    <source>
        <dbReference type="EMBL" id="PSK45985.1"/>
    </source>
</evidence>